<evidence type="ECO:0000256" key="1">
    <source>
        <dbReference type="ARBA" id="ARBA00001946"/>
    </source>
</evidence>
<dbReference type="SUPFAM" id="SSF52518">
    <property type="entry name" value="Thiamin diphosphate-binding fold (THDP-binding)"/>
    <property type="match status" value="2"/>
</dbReference>
<dbReference type="FunFam" id="3.40.50.970:FF:000005">
    <property type="entry name" value="1-deoxy-D-xylulose-5-phosphate synthase"/>
    <property type="match status" value="1"/>
</dbReference>
<dbReference type="HAMAP" id="MF_00315">
    <property type="entry name" value="DXP_synth"/>
    <property type="match status" value="1"/>
</dbReference>
<dbReference type="NCBIfam" id="NF003933">
    <property type="entry name" value="PRK05444.2-2"/>
    <property type="match status" value="1"/>
</dbReference>
<evidence type="ECO:0000256" key="4">
    <source>
        <dbReference type="ARBA" id="ARBA00011081"/>
    </source>
</evidence>
<dbReference type="NCBIfam" id="TIGR00204">
    <property type="entry name" value="dxs"/>
    <property type="match status" value="1"/>
</dbReference>
<dbReference type="InterPro" id="IPR029061">
    <property type="entry name" value="THDP-binding"/>
</dbReference>
<dbReference type="EC" id="2.2.1.7" evidence="6"/>
<dbReference type="GO" id="GO:0019288">
    <property type="term" value="P:isopentenyl diphosphate biosynthetic process, methylerythritol 4-phosphate pathway"/>
    <property type="evidence" value="ECO:0007669"/>
    <property type="project" value="TreeGrafter"/>
</dbReference>
<dbReference type="InterPro" id="IPR005477">
    <property type="entry name" value="Dxylulose-5-P_synthase"/>
</dbReference>
<dbReference type="GO" id="GO:0008661">
    <property type="term" value="F:1-deoxy-D-xylulose-5-phosphate synthase activity"/>
    <property type="evidence" value="ECO:0007669"/>
    <property type="project" value="UniProtKB-EC"/>
</dbReference>
<dbReference type="InterPro" id="IPR020826">
    <property type="entry name" value="Transketolase_BS"/>
</dbReference>
<dbReference type="PROSITE" id="PS00801">
    <property type="entry name" value="TRANSKETOLASE_1"/>
    <property type="match status" value="1"/>
</dbReference>
<dbReference type="InterPro" id="IPR009014">
    <property type="entry name" value="Transketo_C/PFOR_II"/>
</dbReference>
<dbReference type="PROSITE" id="PS00802">
    <property type="entry name" value="TRANSKETOLASE_2"/>
    <property type="match status" value="1"/>
</dbReference>
<dbReference type="Pfam" id="PF13292">
    <property type="entry name" value="DXP_synthase_N"/>
    <property type="match status" value="1"/>
</dbReference>
<comment type="subunit">
    <text evidence="5">Homodimer.</text>
</comment>
<dbReference type="GO" id="GO:0005829">
    <property type="term" value="C:cytosol"/>
    <property type="evidence" value="ECO:0007669"/>
    <property type="project" value="TreeGrafter"/>
</dbReference>
<evidence type="ECO:0000256" key="5">
    <source>
        <dbReference type="ARBA" id="ARBA00011738"/>
    </source>
</evidence>
<sequence length="629" mass="68858">MMSDMLKEIKGPDDIKKLDFPALIELSGEIRERIIETVSCTGGHLASSLGVIELTIALHYVFDSPTDKIIWDVGHQSYAHKLITGREERFSTLRQYRGISGFPKRTESPHDHFGTGHSSTSISAALGMAEARELKGEEFNVVAVIGDGAMTSGLAFEGLNNAGHLGIPLIVVLNDNEMSISRNVGALSSYFNRILTGELYQRFKKDTKAFLEGIPKVGDRMYRLAHKLEETVKSLLLPGHIFEELGFNYIGPIDGHNIENVVETFKRIRRSDGPVLVHVITTKGKGYEFSEKNPSWFHGVGPFELTTGSPKGSGGIASYSEVFGNTLTDIAKKDERVVAVVAAMTEGTGLGDFARTFPERFFDVGIAEPHAVTFAAGLAANGFIPVVAVYSTFLQRSYDEILHDVCLQNLPVVFAIDRAGIVGDDGPTHHGAFDISYLRHIPNLVFMAPKDKGEFTEMLDFAISLKRPVAIRYPRGSCTEHFDQTQHPLRLGEGEILMDGNDLALLAIGSMVYPAYKAAQRLRAEGISTMVVNARFAKPLDNDILLRISDSVKNIVTIEENSVAGGFGSSVLETLSSMGIHDINVRIMGIPDIFVEQGPQSVLKRLLGLDEDGIFVTASSLIKHTKSRH</sequence>
<comment type="cofactor">
    <cofactor evidence="1">
        <name>Mg(2+)</name>
        <dbReference type="ChEBI" id="CHEBI:18420"/>
    </cofactor>
</comment>
<comment type="similarity">
    <text evidence="4">Belongs to the transketolase family. DXPS subfamily.</text>
</comment>
<organism evidence="14">
    <name type="scientific">hydrothermal vent metagenome</name>
    <dbReference type="NCBI Taxonomy" id="652676"/>
    <lineage>
        <taxon>unclassified sequences</taxon>
        <taxon>metagenomes</taxon>
        <taxon>ecological metagenomes</taxon>
    </lineage>
</organism>
<evidence type="ECO:0000256" key="9">
    <source>
        <dbReference type="ARBA" id="ARBA00022842"/>
    </source>
</evidence>
<dbReference type="CDD" id="cd07033">
    <property type="entry name" value="TPP_PYR_DXS_TK_like"/>
    <property type="match status" value="1"/>
</dbReference>
<dbReference type="Pfam" id="PF02780">
    <property type="entry name" value="Transketolase_C"/>
    <property type="match status" value="1"/>
</dbReference>
<evidence type="ECO:0000256" key="3">
    <source>
        <dbReference type="ARBA" id="ARBA00004980"/>
    </source>
</evidence>
<dbReference type="AlphaFoldDB" id="A0A3B1CSY3"/>
<comment type="cofactor">
    <cofactor evidence="2">
        <name>thiamine diphosphate</name>
        <dbReference type="ChEBI" id="CHEBI:58937"/>
    </cofactor>
</comment>
<keyword evidence="11" id="KW-0786">Thiamine pyrophosphate</keyword>
<gene>
    <name evidence="14" type="ORF">MNBD_NITROSPIRAE02-270</name>
</gene>
<comment type="pathway">
    <text evidence="3">Metabolic intermediate biosynthesis; 1-deoxy-D-xylulose 5-phosphate biosynthesis; 1-deoxy-D-xylulose 5-phosphate from D-glyceraldehyde 3-phosphate and pyruvate: step 1/1.</text>
</comment>
<dbReference type="PANTHER" id="PTHR43322:SF5">
    <property type="entry name" value="1-DEOXY-D-XYLULOSE-5-PHOSPHATE SYNTHASE, CHLOROPLASTIC"/>
    <property type="match status" value="1"/>
</dbReference>
<dbReference type="InterPro" id="IPR049557">
    <property type="entry name" value="Transketolase_CS"/>
</dbReference>
<dbReference type="PANTHER" id="PTHR43322">
    <property type="entry name" value="1-D-DEOXYXYLULOSE 5-PHOSPHATE SYNTHASE-RELATED"/>
    <property type="match status" value="1"/>
</dbReference>
<proteinExistence type="inferred from homology"/>
<evidence type="ECO:0000256" key="10">
    <source>
        <dbReference type="ARBA" id="ARBA00022977"/>
    </source>
</evidence>
<dbReference type="FunFam" id="3.40.50.920:FF:000002">
    <property type="entry name" value="1-deoxy-D-xylulose-5-phosphate synthase"/>
    <property type="match status" value="1"/>
</dbReference>
<keyword evidence="10" id="KW-0784">Thiamine biosynthesis</keyword>
<evidence type="ECO:0000313" key="14">
    <source>
        <dbReference type="EMBL" id="VAX27723.1"/>
    </source>
</evidence>
<dbReference type="GO" id="GO:0046872">
    <property type="term" value="F:metal ion binding"/>
    <property type="evidence" value="ECO:0007669"/>
    <property type="project" value="UniProtKB-KW"/>
</dbReference>
<keyword evidence="9" id="KW-0460">Magnesium</keyword>
<keyword evidence="8" id="KW-0479">Metal-binding</keyword>
<evidence type="ECO:0000256" key="8">
    <source>
        <dbReference type="ARBA" id="ARBA00022723"/>
    </source>
</evidence>
<evidence type="ECO:0000256" key="12">
    <source>
        <dbReference type="ARBA" id="ARBA00023229"/>
    </source>
</evidence>
<protein>
    <recommendedName>
        <fullName evidence="6">1-deoxy-D-xylulose-5-phosphate synthase</fullName>
        <ecNumber evidence="6">2.2.1.7</ecNumber>
    </recommendedName>
</protein>
<dbReference type="InterPro" id="IPR033248">
    <property type="entry name" value="Transketolase_C"/>
</dbReference>
<keyword evidence="7 14" id="KW-0808">Transferase</keyword>
<dbReference type="Pfam" id="PF02779">
    <property type="entry name" value="Transket_pyr"/>
    <property type="match status" value="1"/>
</dbReference>
<dbReference type="Gene3D" id="3.40.50.970">
    <property type="match status" value="2"/>
</dbReference>
<evidence type="ECO:0000256" key="6">
    <source>
        <dbReference type="ARBA" id="ARBA00013150"/>
    </source>
</evidence>
<evidence type="ECO:0000256" key="11">
    <source>
        <dbReference type="ARBA" id="ARBA00023052"/>
    </source>
</evidence>
<dbReference type="UniPathway" id="UPA00064">
    <property type="reaction ID" value="UER00091"/>
</dbReference>
<dbReference type="GO" id="GO:0009228">
    <property type="term" value="P:thiamine biosynthetic process"/>
    <property type="evidence" value="ECO:0007669"/>
    <property type="project" value="UniProtKB-KW"/>
</dbReference>
<evidence type="ECO:0000259" key="13">
    <source>
        <dbReference type="SMART" id="SM00861"/>
    </source>
</evidence>
<accession>A0A3B1CSY3</accession>
<reference evidence="14" key="1">
    <citation type="submission" date="2018-06" db="EMBL/GenBank/DDBJ databases">
        <authorList>
            <person name="Zhirakovskaya E."/>
        </authorList>
    </citation>
    <scope>NUCLEOTIDE SEQUENCE</scope>
</reference>
<dbReference type="GO" id="GO:0016114">
    <property type="term" value="P:terpenoid biosynthetic process"/>
    <property type="evidence" value="ECO:0007669"/>
    <property type="project" value="InterPro"/>
</dbReference>
<dbReference type="InterPro" id="IPR005475">
    <property type="entry name" value="Transketolase-like_Pyr-bd"/>
</dbReference>
<evidence type="ECO:0000256" key="2">
    <source>
        <dbReference type="ARBA" id="ARBA00001964"/>
    </source>
</evidence>
<dbReference type="SUPFAM" id="SSF52922">
    <property type="entry name" value="TK C-terminal domain-like"/>
    <property type="match status" value="1"/>
</dbReference>
<dbReference type="SMART" id="SM00861">
    <property type="entry name" value="Transket_pyr"/>
    <property type="match status" value="1"/>
</dbReference>
<dbReference type="CDD" id="cd02007">
    <property type="entry name" value="TPP_DXS"/>
    <property type="match status" value="1"/>
</dbReference>
<dbReference type="Gene3D" id="3.40.50.920">
    <property type="match status" value="1"/>
</dbReference>
<name>A0A3B1CSY3_9ZZZZ</name>
<keyword evidence="12" id="KW-0414">Isoprene biosynthesis</keyword>
<evidence type="ECO:0000256" key="7">
    <source>
        <dbReference type="ARBA" id="ARBA00022679"/>
    </source>
</evidence>
<feature type="domain" description="Transketolase-like pyrimidine-binding" evidence="13">
    <location>
        <begin position="317"/>
        <end position="481"/>
    </location>
</feature>
<dbReference type="EMBL" id="UOGH01000058">
    <property type="protein sequence ID" value="VAX27723.1"/>
    <property type="molecule type" value="Genomic_DNA"/>
</dbReference>